<evidence type="ECO:0000313" key="1">
    <source>
        <dbReference type="EMBL" id="JAE25564.1"/>
    </source>
</evidence>
<organism evidence="1">
    <name type="scientific">Arundo donax</name>
    <name type="common">Giant reed</name>
    <name type="synonym">Donax arundinaceus</name>
    <dbReference type="NCBI Taxonomy" id="35708"/>
    <lineage>
        <taxon>Eukaryota</taxon>
        <taxon>Viridiplantae</taxon>
        <taxon>Streptophyta</taxon>
        <taxon>Embryophyta</taxon>
        <taxon>Tracheophyta</taxon>
        <taxon>Spermatophyta</taxon>
        <taxon>Magnoliopsida</taxon>
        <taxon>Liliopsida</taxon>
        <taxon>Poales</taxon>
        <taxon>Poaceae</taxon>
        <taxon>PACMAD clade</taxon>
        <taxon>Arundinoideae</taxon>
        <taxon>Arundineae</taxon>
        <taxon>Arundo</taxon>
    </lineage>
</organism>
<proteinExistence type="predicted"/>
<accession>A0A0A9GQ85</accession>
<protein>
    <submittedName>
        <fullName evidence="1">SDG915</fullName>
    </submittedName>
</protein>
<sequence length="48" mass="5098">MHPPLTQTTRGPSSLSSLGQVTYLTCPRRGAWPATLAIAPPPMCFSSL</sequence>
<reference evidence="1" key="2">
    <citation type="journal article" date="2015" name="Data Brief">
        <title>Shoot transcriptome of the giant reed, Arundo donax.</title>
        <authorList>
            <person name="Barrero R.A."/>
            <person name="Guerrero F.D."/>
            <person name="Moolhuijzen P."/>
            <person name="Goolsby J.A."/>
            <person name="Tidwell J."/>
            <person name="Bellgard S.E."/>
            <person name="Bellgard M.I."/>
        </authorList>
    </citation>
    <scope>NUCLEOTIDE SEQUENCE</scope>
    <source>
        <tissue evidence="1">Shoot tissue taken approximately 20 cm above the soil surface</tissue>
    </source>
</reference>
<name>A0A0A9GQ85_ARUDO</name>
<reference evidence="1" key="1">
    <citation type="submission" date="2014-09" db="EMBL/GenBank/DDBJ databases">
        <authorList>
            <person name="Magalhaes I.L.F."/>
            <person name="Oliveira U."/>
            <person name="Santos F.R."/>
            <person name="Vidigal T.H.D.A."/>
            <person name="Brescovit A.D."/>
            <person name="Santos A.J."/>
        </authorList>
    </citation>
    <scope>NUCLEOTIDE SEQUENCE</scope>
    <source>
        <tissue evidence="1">Shoot tissue taken approximately 20 cm above the soil surface</tissue>
    </source>
</reference>
<dbReference type="AlphaFoldDB" id="A0A0A9GQ85"/>
<dbReference type="EMBL" id="GBRH01172332">
    <property type="protein sequence ID" value="JAE25564.1"/>
    <property type="molecule type" value="Transcribed_RNA"/>
</dbReference>